<dbReference type="SUPFAM" id="SSF55931">
    <property type="entry name" value="Glutamine synthetase/guanido kinase"/>
    <property type="match status" value="1"/>
</dbReference>
<evidence type="ECO:0000256" key="2">
    <source>
        <dbReference type="ARBA" id="ARBA00022741"/>
    </source>
</evidence>
<proteinExistence type="inferred from homology"/>
<name>A0AAU7VNV8_9FIRM</name>
<sequence>MIEAKQKQRFIDILKKGESKIQNIGVEIEHIVVDNNFNTVNYYQRNGIEDILKNLLPLGYQGEYYNNYLVGLSKGENTITLEPGGQLEISIKEKGSIKKIKDNYFEFISDLAPILSENNQYLLAVGYHPKTSITEIPFNPKPRYKQMATYFEKKGKLAHNMMKGTASIQVSIDYTDEEDFAKKFAVANFLTPLIAILTDNSPRFEGQNYKRHSIRTKIWQNTDNDRSGIVPYKTGEFFGYDDYAEYLINVPPICVLQDGKLSFYSDKKTKDILDPETFTDDEVEHLMGMVFPDARAKKYIEIRSADSMPYPLSFAFIAFIKGVFYNQDAIDYFYNLSQYTSSEDIEKIKAELQWQGYKTKVVEKNLEQLANEAFDFALDKLDKEEVQYLNSIKMMIKNKENPKMYMEDFCNKYGQEAFKCCAVTVDTYNQCTKIKTSSKC</sequence>
<dbReference type="EMBL" id="CP158367">
    <property type="protein sequence ID" value="XBX75448.1"/>
    <property type="molecule type" value="Genomic_DNA"/>
</dbReference>
<keyword evidence="1 5" id="KW-0436">Ligase</keyword>
<evidence type="ECO:0000256" key="1">
    <source>
        <dbReference type="ARBA" id="ARBA00022598"/>
    </source>
</evidence>
<evidence type="ECO:0000256" key="3">
    <source>
        <dbReference type="ARBA" id="ARBA00022840"/>
    </source>
</evidence>
<reference evidence="6" key="1">
    <citation type="journal article" date="2013" name="Extremophiles">
        <title>Proteinivorax tanatarense gen. nov., sp. nov., an anaerobic, haloalkaliphilic, proteolytic bacterium isolated from a decaying algal bloom, and proposal of Proteinivoraceae fam. nov.</title>
        <authorList>
            <person name="Kevbrin V."/>
            <person name="Boltyanskaya Y."/>
            <person name="Zhilina T."/>
            <person name="Kolganova T."/>
            <person name="Lavrentjeva E."/>
            <person name="Kuznetsov B."/>
        </authorList>
    </citation>
    <scope>NUCLEOTIDE SEQUENCE</scope>
    <source>
        <strain evidence="6">Z-910T</strain>
    </source>
</reference>
<dbReference type="AlphaFoldDB" id="A0AAU7VNV8"/>
<dbReference type="InterPro" id="IPR006336">
    <property type="entry name" value="GCS2"/>
</dbReference>
<dbReference type="GO" id="GO:0004357">
    <property type="term" value="F:glutamate-cysteine ligase activity"/>
    <property type="evidence" value="ECO:0007669"/>
    <property type="project" value="UniProtKB-UniRule"/>
</dbReference>
<comment type="similarity">
    <text evidence="5">Belongs to the glutamate--cysteine ligase type 2 family. EgtA subfamily.</text>
</comment>
<dbReference type="EC" id="6.3.2.2" evidence="5"/>
<dbReference type="GO" id="GO:0006750">
    <property type="term" value="P:glutathione biosynthetic process"/>
    <property type="evidence" value="ECO:0007669"/>
    <property type="project" value="UniProtKB-UniRule"/>
</dbReference>
<evidence type="ECO:0000256" key="5">
    <source>
        <dbReference type="PIRNR" id="PIRNR017901"/>
    </source>
</evidence>
<dbReference type="Pfam" id="PF04107">
    <property type="entry name" value="GCS2"/>
    <property type="match status" value="1"/>
</dbReference>
<dbReference type="PIRSF" id="PIRSF017901">
    <property type="entry name" value="GCL"/>
    <property type="match status" value="1"/>
</dbReference>
<comment type="function">
    <text evidence="5">Catalyzes the synthesis of gamma-glutamylcysteine (gamma-GC).</text>
</comment>
<dbReference type="PANTHER" id="PTHR34378:SF1">
    <property type="entry name" value="GLUTAMATE--CYSTEINE LIGASE, CHLOROPLASTIC"/>
    <property type="match status" value="1"/>
</dbReference>
<dbReference type="GO" id="GO:0005524">
    <property type="term" value="F:ATP binding"/>
    <property type="evidence" value="ECO:0007669"/>
    <property type="project" value="UniProtKB-UniRule"/>
</dbReference>
<dbReference type="Gene3D" id="3.30.590.20">
    <property type="match status" value="1"/>
</dbReference>
<dbReference type="InterPro" id="IPR014746">
    <property type="entry name" value="Gln_synth/guanido_kin_cat_dom"/>
</dbReference>
<dbReference type="RefSeq" id="WP_350344192.1">
    <property type="nucleotide sequence ID" value="NZ_CP158367.1"/>
</dbReference>
<evidence type="ECO:0000313" key="6">
    <source>
        <dbReference type="EMBL" id="XBX75448.1"/>
    </source>
</evidence>
<organism evidence="6">
    <name type="scientific">Proteinivorax tanatarense</name>
    <dbReference type="NCBI Taxonomy" id="1260629"/>
    <lineage>
        <taxon>Bacteria</taxon>
        <taxon>Bacillati</taxon>
        <taxon>Bacillota</taxon>
        <taxon>Clostridia</taxon>
        <taxon>Eubacteriales</taxon>
        <taxon>Proteinivoracaceae</taxon>
        <taxon>Proteinivorax</taxon>
    </lineage>
</organism>
<evidence type="ECO:0000256" key="4">
    <source>
        <dbReference type="ARBA" id="ARBA00048819"/>
    </source>
</evidence>
<gene>
    <name evidence="6" type="ORF">PRVXT_000571</name>
</gene>
<comment type="catalytic activity">
    <reaction evidence="4 5">
        <text>L-cysteine + L-glutamate + ATP = gamma-L-glutamyl-L-cysteine + ADP + phosphate + H(+)</text>
        <dbReference type="Rhea" id="RHEA:13285"/>
        <dbReference type="ChEBI" id="CHEBI:15378"/>
        <dbReference type="ChEBI" id="CHEBI:29985"/>
        <dbReference type="ChEBI" id="CHEBI:30616"/>
        <dbReference type="ChEBI" id="CHEBI:35235"/>
        <dbReference type="ChEBI" id="CHEBI:43474"/>
        <dbReference type="ChEBI" id="CHEBI:58173"/>
        <dbReference type="ChEBI" id="CHEBI:456216"/>
        <dbReference type="EC" id="6.3.2.2"/>
    </reaction>
</comment>
<reference evidence="6" key="2">
    <citation type="submission" date="2024-06" db="EMBL/GenBank/DDBJ databases">
        <authorList>
            <person name="Petrova K.O."/>
            <person name="Toshchakov S.V."/>
            <person name="Boltjanskaja Y.V."/>
            <person name="Kevbrin V."/>
        </authorList>
    </citation>
    <scope>NUCLEOTIDE SEQUENCE</scope>
    <source>
        <strain evidence="6">Z-910T</strain>
    </source>
</reference>
<keyword evidence="2 5" id="KW-0547">Nucleotide-binding</keyword>
<dbReference type="PANTHER" id="PTHR34378">
    <property type="entry name" value="GLUTAMATE--CYSTEINE LIGASE, CHLOROPLASTIC"/>
    <property type="match status" value="1"/>
</dbReference>
<dbReference type="InterPro" id="IPR035434">
    <property type="entry name" value="GCL_bact_plant"/>
</dbReference>
<keyword evidence="3 5" id="KW-0067">ATP-binding</keyword>
<protein>
    <recommendedName>
        <fullName evidence="5">Glutamate--cysteine ligase</fullName>
        <ecNumber evidence="5">6.3.2.2</ecNumber>
    </recommendedName>
</protein>
<accession>A0AAU7VNV8</accession>